<evidence type="ECO:0000256" key="1">
    <source>
        <dbReference type="ARBA" id="ARBA00004651"/>
    </source>
</evidence>
<gene>
    <name evidence="7" type="ORF">SAMN02745126_00079</name>
</gene>
<evidence type="ECO:0000313" key="7">
    <source>
        <dbReference type="EMBL" id="SJZ30808.1"/>
    </source>
</evidence>
<proteinExistence type="predicted"/>
<keyword evidence="5 6" id="KW-0472">Membrane</keyword>
<protein>
    <submittedName>
        <fullName evidence="7">Branched-chain amino acid transport system permease protein</fullName>
    </submittedName>
</protein>
<dbReference type="Proteomes" id="UP000190092">
    <property type="component" value="Unassembled WGS sequence"/>
</dbReference>
<keyword evidence="3 6" id="KW-0812">Transmembrane</keyword>
<dbReference type="PANTHER" id="PTHR30482:SF10">
    <property type="entry name" value="HIGH-AFFINITY BRANCHED-CHAIN AMINO ACID TRANSPORT PROTEIN BRAE"/>
    <property type="match status" value="1"/>
</dbReference>
<dbReference type="InterPro" id="IPR043428">
    <property type="entry name" value="LivM-like"/>
</dbReference>
<evidence type="ECO:0000313" key="8">
    <source>
        <dbReference type="Proteomes" id="UP000190092"/>
    </source>
</evidence>
<dbReference type="InterPro" id="IPR001851">
    <property type="entry name" value="ABC_transp_permease"/>
</dbReference>
<dbReference type="PANTHER" id="PTHR30482">
    <property type="entry name" value="HIGH-AFFINITY BRANCHED-CHAIN AMINO ACID TRANSPORT SYSTEM PERMEASE"/>
    <property type="match status" value="1"/>
</dbReference>
<dbReference type="CDD" id="cd06581">
    <property type="entry name" value="TM_PBP1_LivM_like"/>
    <property type="match status" value="1"/>
</dbReference>
<evidence type="ECO:0000256" key="6">
    <source>
        <dbReference type="SAM" id="Phobius"/>
    </source>
</evidence>
<sequence>MNSPLVMRQIREWWPVLSLAAIVTLVTAIAIWMGGDEIKVTLTEMLIRMTVVIATYLFIGNSGILSFGHIGFMCIGAYAAGWATCNPAWKQLMLTGLPAFLQENEYPFLLAVGGGGLLAAIVALIFGAAVIRLSGIAASIATFAFLAIVNSVYSNWDSVTAGTSSIIGIPQVVGPWEALAFALVSMVVAYVFQQSRYGLMLKASRDDEVAAKASAIDIVKVRLIAFVASAFLVGVGGALYGHFLGVLTVDIFYMGLTFVTLSMLVVGGIGSLFGAVSGVLIVTLIVQVLRAFEAGFKIGGATVALPQGSQEIGLGVIMALILLFRPSGLTKSREVPWPFTTRDARPTAAEQAQPAE</sequence>
<keyword evidence="4 6" id="KW-1133">Transmembrane helix</keyword>
<evidence type="ECO:0000256" key="2">
    <source>
        <dbReference type="ARBA" id="ARBA00022475"/>
    </source>
</evidence>
<feature type="transmembrane region" description="Helical" evidence="6">
    <location>
        <begin position="173"/>
        <end position="192"/>
    </location>
</feature>
<feature type="transmembrane region" description="Helical" evidence="6">
    <location>
        <begin position="12"/>
        <end position="33"/>
    </location>
</feature>
<dbReference type="GO" id="GO:0005886">
    <property type="term" value="C:plasma membrane"/>
    <property type="evidence" value="ECO:0007669"/>
    <property type="project" value="UniProtKB-SubCell"/>
</dbReference>
<comment type="subcellular location">
    <subcellularLocation>
        <location evidence="1">Cell membrane</location>
        <topology evidence="1">Multi-pass membrane protein</topology>
    </subcellularLocation>
</comment>
<keyword evidence="2" id="KW-1003">Cell membrane</keyword>
<reference evidence="8" key="1">
    <citation type="submission" date="2017-02" db="EMBL/GenBank/DDBJ databases">
        <authorList>
            <person name="Varghese N."/>
            <person name="Submissions S."/>
        </authorList>
    </citation>
    <scope>NUCLEOTIDE SEQUENCE [LARGE SCALE GENOMIC DNA]</scope>
    <source>
        <strain evidence="8">ATCC 27094</strain>
    </source>
</reference>
<dbReference type="EMBL" id="FUWJ01000001">
    <property type="protein sequence ID" value="SJZ30808.1"/>
    <property type="molecule type" value="Genomic_DNA"/>
</dbReference>
<dbReference type="OrthoDB" id="9034298at2"/>
<accession>A0A1T4JL02</accession>
<evidence type="ECO:0000256" key="3">
    <source>
        <dbReference type="ARBA" id="ARBA00022692"/>
    </source>
</evidence>
<feature type="transmembrane region" description="Helical" evidence="6">
    <location>
        <begin position="136"/>
        <end position="153"/>
    </location>
</feature>
<name>A0A1T4JL02_9HYPH</name>
<dbReference type="RefSeq" id="WP_085931856.1">
    <property type="nucleotide sequence ID" value="NZ_FUWJ01000001.1"/>
</dbReference>
<dbReference type="STRING" id="225324.SAMN02745126_00079"/>
<keyword evidence="8" id="KW-1185">Reference proteome</keyword>
<feature type="transmembrane region" description="Helical" evidence="6">
    <location>
        <begin position="70"/>
        <end position="89"/>
    </location>
</feature>
<feature type="transmembrane region" description="Helical" evidence="6">
    <location>
        <begin position="221"/>
        <end position="240"/>
    </location>
</feature>
<feature type="transmembrane region" description="Helical" evidence="6">
    <location>
        <begin position="109"/>
        <end position="129"/>
    </location>
</feature>
<feature type="transmembrane region" description="Helical" evidence="6">
    <location>
        <begin position="45"/>
        <end position="63"/>
    </location>
</feature>
<evidence type="ECO:0000256" key="4">
    <source>
        <dbReference type="ARBA" id="ARBA00022989"/>
    </source>
</evidence>
<dbReference type="AlphaFoldDB" id="A0A1T4JL02"/>
<organism evidence="7 8">
    <name type="scientific">Enhydrobacter aerosaccus</name>
    <dbReference type="NCBI Taxonomy" id="225324"/>
    <lineage>
        <taxon>Bacteria</taxon>
        <taxon>Pseudomonadati</taxon>
        <taxon>Pseudomonadota</taxon>
        <taxon>Alphaproteobacteria</taxon>
        <taxon>Hyphomicrobiales</taxon>
        <taxon>Enhydrobacter</taxon>
    </lineage>
</organism>
<dbReference type="Pfam" id="PF02653">
    <property type="entry name" value="BPD_transp_2"/>
    <property type="match status" value="1"/>
</dbReference>
<evidence type="ECO:0000256" key="5">
    <source>
        <dbReference type="ARBA" id="ARBA00023136"/>
    </source>
</evidence>
<dbReference type="GO" id="GO:0015658">
    <property type="term" value="F:branched-chain amino acid transmembrane transporter activity"/>
    <property type="evidence" value="ECO:0007669"/>
    <property type="project" value="InterPro"/>
</dbReference>